<proteinExistence type="predicted"/>
<comment type="caution">
    <text evidence="1">The sequence shown here is derived from an EMBL/GenBank/DDBJ whole genome shotgun (WGS) entry which is preliminary data.</text>
</comment>
<protein>
    <submittedName>
        <fullName evidence="1">Uncharacterized protein</fullName>
    </submittedName>
</protein>
<keyword evidence="2" id="KW-1185">Reference proteome</keyword>
<dbReference type="EMBL" id="JACVVK020000034">
    <property type="protein sequence ID" value="KAK7501013.1"/>
    <property type="molecule type" value="Genomic_DNA"/>
</dbReference>
<reference evidence="1 2" key="1">
    <citation type="journal article" date="2023" name="Sci. Data">
        <title>Genome assembly of the Korean intertidal mud-creeper Batillaria attramentaria.</title>
        <authorList>
            <person name="Patra A.K."/>
            <person name="Ho P.T."/>
            <person name="Jun S."/>
            <person name="Lee S.J."/>
            <person name="Kim Y."/>
            <person name="Won Y.J."/>
        </authorList>
    </citation>
    <scope>NUCLEOTIDE SEQUENCE [LARGE SCALE GENOMIC DNA]</scope>
    <source>
        <strain evidence="1">Wonlab-2016</strain>
    </source>
</reference>
<gene>
    <name evidence="1" type="ORF">BaRGS_00007893</name>
</gene>
<sequence>MPVSNPPVFNILIGIDRHLMAASVPWVAVKKYGDTYFITGVRHADSSTRAYAYAGAGLRELNDSSVTIPSSEPLSAPDTQNFCRTLAGLINETVGLVQKSLRDSPLLQQVLDKSRATEDTVGSTFFLLLST</sequence>
<name>A0ABD0LP80_9CAEN</name>
<organism evidence="1 2">
    <name type="scientific">Batillaria attramentaria</name>
    <dbReference type="NCBI Taxonomy" id="370345"/>
    <lineage>
        <taxon>Eukaryota</taxon>
        <taxon>Metazoa</taxon>
        <taxon>Spiralia</taxon>
        <taxon>Lophotrochozoa</taxon>
        <taxon>Mollusca</taxon>
        <taxon>Gastropoda</taxon>
        <taxon>Caenogastropoda</taxon>
        <taxon>Sorbeoconcha</taxon>
        <taxon>Cerithioidea</taxon>
        <taxon>Batillariidae</taxon>
        <taxon>Batillaria</taxon>
    </lineage>
</organism>
<dbReference type="AlphaFoldDB" id="A0ABD0LP80"/>
<accession>A0ABD0LP80</accession>
<dbReference type="Proteomes" id="UP001519460">
    <property type="component" value="Unassembled WGS sequence"/>
</dbReference>
<evidence type="ECO:0000313" key="1">
    <source>
        <dbReference type="EMBL" id="KAK7501013.1"/>
    </source>
</evidence>
<evidence type="ECO:0000313" key="2">
    <source>
        <dbReference type="Proteomes" id="UP001519460"/>
    </source>
</evidence>